<dbReference type="EMBL" id="MQVM01000003">
    <property type="protein sequence ID" value="ONH76776.1"/>
    <property type="molecule type" value="Genomic_DNA"/>
</dbReference>
<dbReference type="GO" id="GO:0019005">
    <property type="term" value="C:SCF ubiquitin ligase complex"/>
    <property type="evidence" value="ECO:0007669"/>
    <property type="project" value="TreeGrafter"/>
</dbReference>
<dbReference type="Proteomes" id="UP000189274">
    <property type="component" value="Unassembled WGS sequence"/>
</dbReference>
<dbReference type="AlphaFoldDB" id="A0A1V2LS70"/>
<dbReference type="PANTHER" id="PTHR13318">
    <property type="entry name" value="PARTNER OF PAIRED, ISOFORM B-RELATED"/>
    <property type="match status" value="1"/>
</dbReference>
<evidence type="ECO:0000313" key="2">
    <source>
        <dbReference type="EMBL" id="ONH76776.1"/>
    </source>
</evidence>
<sequence>MDLSIILINTGIPNRGGAFFSPQRRMWLVKAVSRLVGGVVSFSIILTKDALMPYGRRRNNTNTDEGGVKGPSSALTSFLREQGISAEQIRLRYEQSKRQKEPGGTTEVESGVEIPVEEVTNRDLEIKINTGLDSDEEEVDYEKPLSKRQRLEQTVNVSSGTDLYCMECDQDFTISVYSKKMERDGKIGYLCPSCSKIQIRRERLAKRHEIEARRRRKKIAAALLDKKQFKLPSLQDFCINVITENINSVEALGEIGTHNKMKICRILAKNRSLNNKTISLFLDGNTKKLEFWDCSKIDKNSLDKIAVYCPNLESLTLNMCGQLHNDNLQYFGSKLNNLKSFHLNGPFLINDNAWQSFFESKVGKNLKQFTLINTHRFSNDSLVCLLENCGNNLESLTLSRLDSLDSKPVFDLLPHFLSSLKHLEISYPHSKNLIDDDLIVNLLAVNCDSLESLNLDRCSDLTDRFLTEGLKPFGSHIRKLSLTDLDQIDDAGVGVLFDDWKINGGLTDINLERCTLLTDDSIYKMLSHSSETLVRLKLNSVKLISKSLFSKLSRNTTFPLLTFLDLGFVRSVDDSVLAMLSRICPKLEILEVYGNNRCTERALIRENLTVIGRQTDSI</sequence>
<dbReference type="GO" id="GO:0031146">
    <property type="term" value="P:SCF-dependent proteasomal ubiquitin-dependent protein catabolic process"/>
    <property type="evidence" value="ECO:0007669"/>
    <property type="project" value="TreeGrafter"/>
</dbReference>
<evidence type="ECO:0000259" key="1">
    <source>
        <dbReference type="Pfam" id="PF23550"/>
    </source>
</evidence>
<name>A0A1V2LS70_PICKU</name>
<dbReference type="VEuPathDB" id="FungiDB:C5L36_0A04070"/>
<dbReference type="SMART" id="SM00367">
    <property type="entry name" value="LRR_CC"/>
    <property type="match status" value="5"/>
</dbReference>
<accession>A0A1V2LS70</accession>
<dbReference type="InterPro" id="IPR032675">
    <property type="entry name" value="LRR_dom_sf"/>
</dbReference>
<evidence type="ECO:0000313" key="3">
    <source>
        <dbReference type="Proteomes" id="UP000189274"/>
    </source>
</evidence>
<dbReference type="InterPro" id="IPR006553">
    <property type="entry name" value="Leu-rich_rpt_Cys-con_subtyp"/>
</dbReference>
<dbReference type="InterPro" id="IPR056451">
    <property type="entry name" value="Znf_Tbcl_Rhp7"/>
</dbReference>
<protein>
    <submittedName>
        <fullName evidence="2">DNA repair protein RAD7</fullName>
    </submittedName>
</protein>
<dbReference type="SUPFAM" id="SSF52047">
    <property type="entry name" value="RNI-like"/>
    <property type="match status" value="1"/>
</dbReference>
<gene>
    <name evidence="2" type="ORF">BOH78_0874</name>
</gene>
<feature type="domain" description="DNA repair protein rhp7 treble clef" evidence="1">
    <location>
        <begin position="164"/>
        <end position="198"/>
    </location>
</feature>
<dbReference type="Gene3D" id="3.80.10.10">
    <property type="entry name" value="Ribonuclease Inhibitor"/>
    <property type="match status" value="2"/>
</dbReference>
<dbReference type="Pfam" id="PF23550">
    <property type="entry name" value="zf_Tbcl_Rhp7"/>
    <property type="match status" value="1"/>
</dbReference>
<proteinExistence type="predicted"/>
<organism evidence="2 3">
    <name type="scientific">Pichia kudriavzevii</name>
    <name type="common">Yeast</name>
    <name type="synonym">Issatchenkia orientalis</name>
    <dbReference type="NCBI Taxonomy" id="4909"/>
    <lineage>
        <taxon>Eukaryota</taxon>
        <taxon>Fungi</taxon>
        <taxon>Dikarya</taxon>
        <taxon>Ascomycota</taxon>
        <taxon>Saccharomycotina</taxon>
        <taxon>Pichiomycetes</taxon>
        <taxon>Pichiales</taxon>
        <taxon>Pichiaceae</taxon>
        <taxon>Pichia</taxon>
    </lineage>
</organism>
<comment type="caution">
    <text evidence="2">The sequence shown here is derived from an EMBL/GenBank/DDBJ whole genome shotgun (WGS) entry which is preliminary data.</text>
</comment>
<reference evidence="3" key="1">
    <citation type="journal article" date="2017" name="Genome Announc.">
        <title>Genome sequences of Cyberlindnera fabianii 65, Pichia kudriavzevii 129, and Saccharomyces cerevisiae 131 isolated from fermented masau fruits in Zimbabwe.</title>
        <authorList>
            <person name="van Rijswijck I.M.H."/>
            <person name="Derks M.F.L."/>
            <person name="Abee T."/>
            <person name="de Ridder D."/>
            <person name="Smid E.J."/>
        </authorList>
    </citation>
    <scope>NUCLEOTIDE SEQUENCE [LARGE SCALE GENOMIC DNA]</scope>
    <source>
        <strain evidence="3">129</strain>
    </source>
</reference>